<keyword evidence="5" id="KW-0833">Ubl conjugation pathway</keyword>
<reference evidence="8" key="1">
    <citation type="journal article" date="2020" name="Nature">
        <title>Giant virus diversity and host interactions through global metagenomics.</title>
        <authorList>
            <person name="Schulz F."/>
            <person name="Roux S."/>
            <person name="Paez-Espino D."/>
            <person name="Jungbluth S."/>
            <person name="Walsh D.A."/>
            <person name="Denef V.J."/>
            <person name="McMahon K.D."/>
            <person name="Konstantinidis K.T."/>
            <person name="Eloe-Fadrosh E.A."/>
            <person name="Kyrpides N.C."/>
            <person name="Woyke T."/>
        </authorList>
    </citation>
    <scope>NUCLEOTIDE SEQUENCE</scope>
    <source>
        <strain evidence="8">GVMAG-M-3300009068-24</strain>
    </source>
</reference>
<keyword evidence="1" id="KW-0808">Transferase</keyword>
<evidence type="ECO:0000256" key="1">
    <source>
        <dbReference type="ARBA" id="ARBA00022679"/>
    </source>
</evidence>
<evidence type="ECO:0000256" key="4">
    <source>
        <dbReference type="ARBA" id="ARBA00022771"/>
    </source>
</evidence>
<dbReference type="AlphaFoldDB" id="A0A6C0EMF7"/>
<evidence type="ECO:0000256" key="6">
    <source>
        <dbReference type="ARBA" id="ARBA00022833"/>
    </source>
</evidence>
<dbReference type="EMBL" id="MN738883">
    <property type="protein sequence ID" value="QHT29821.1"/>
    <property type="molecule type" value="Genomic_DNA"/>
</dbReference>
<sequence length="515" mass="59072">MLFQFFRGKGCKIYRHCAIVTGNIKLHMEETTLAGSECTICAEKYSKMLRSRVACPYCAFEACSACCQKFLLTETAPRCMLPECRREWTRAFIVATFPAVFVNKRLKAHREQVIFDQERALLPATQPLVENILNRRRIASDIARINLEIARLYGRRNDMQIAYNATFSADRETTAERRQFVRACPADGCRGFLSTQWKCELCQQWTCPQCNELKGPAHDSEHTCHPDQLASAALMRHDTKPCPTCGMGIFRISGCPQMFCTSCHTAFCWNTGRIETNVHNPHYFEWLRQTGGDEVADNRIQGQGQGRGCRQVLDTMFIRSLRRNVVAETSTIVQHLPEVSDRVWRIAREIMHIRDIEVPRYQVNRVTTNQKLRIKYLLNEIDEEQLKVLLQRCDKRNQKNHEIYEVLDTVQQAATDILFRLLDHATEVRRAGGDYTEHDYELGLQVRAFVPGRGGRTGSESRPRLTKDHPVFAPFLSDVKELDALNAYANQCLAGIATAYNSVPLVLNERFVLNR</sequence>
<dbReference type="PANTHER" id="PTHR11685">
    <property type="entry name" value="RBR FAMILY RING FINGER AND IBR DOMAIN-CONTAINING"/>
    <property type="match status" value="1"/>
</dbReference>
<dbReference type="PROSITE" id="PS51873">
    <property type="entry name" value="TRIAD"/>
    <property type="match status" value="1"/>
</dbReference>
<dbReference type="Gene3D" id="1.20.120.1750">
    <property type="match status" value="1"/>
</dbReference>
<evidence type="ECO:0000313" key="8">
    <source>
        <dbReference type="EMBL" id="QHT29821.1"/>
    </source>
</evidence>
<dbReference type="GO" id="GO:0016567">
    <property type="term" value="P:protein ubiquitination"/>
    <property type="evidence" value="ECO:0007669"/>
    <property type="project" value="InterPro"/>
</dbReference>
<name>A0A6C0EMF7_9ZZZZ</name>
<evidence type="ECO:0000259" key="7">
    <source>
        <dbReference type="PROSITE" id="PS51873"/>
    </source>
</evidence>
<accession>A0A6C0EMF7</accession>
<protein>
    <recommendedName>
        <fullName evidence="7">RING-type domain-containing protein</fullName>
    </recommendedName>
</protein>
<dbReference type="SUPFAM" id="SSF57850">
    <property type="entry name" value="RING/U-box"/>
    <property type="match status" value="1"/>
</dbReference>
<dbReference type="GO" id="GO:0004842">
    <property type="term" value="F:ubiquitin-protein transferase activity"/>
    <property type="evidence" value="ECO:0007669"/>
    <property type="project" value="InterPro"/>
</dbReference>
<evidence type="ECO:0000256" key="3">
    <source>
        <dbReference type="ARBA" id="ARBA00022737"/>
    </source>
</evidence>
<keyword evidence="4" id="KW-0863">Zinc-finger</keyword>
<dbReference type="InterPro" id="IPR044066">
    <property type="entry name" value="TRIAD_supradom"/>
</dbReference>
<keyword evidence="2" id="KW-0479">Metal-binding</keyword>
<proteinExistence type="predicted"/>
<keyword evidence="3" id="KW-0677">Repeat</keyword>
<dbReference type="InterPro" id="IPR031127">
    <property type="entry name" value="E3_UB_ligase_RBR"/>
</dbReference>
<organism evidence="8">
    <name type="scientific">viral metagenome</name>
    <dbReference type="NCBI Taxonomy" id="1070528"/>
    <lineage>
        <taxon>unclassified sequences</taxon>
        <taxon>metagenomes</taxon>
        <taxon>organismal metagenomes</taxon>
    </lineage>
</organism>
<keyword evidence="6" id="KW-0862">Zinc</keyword>
<evidence type="ECO:0000256" key="5">
    <source>
        <dbReference type="ARBA" id="ARBA00022786"/>
    </source>
</evidence>
<feature type="domain" description="RING-type" evidence="7">
    <location>
        <begin position="34"/>
        <end position="293"/>
    </location>
</feature>
<evidence type="ECO:0000256" key="2">
    <source>
        <dbReference type="ARBA" id="ARBA00022723"/>
    </source>
</evidence>
<dbReference type="GO" id="GO:0008270">
    <property type="term" value="F:zinc ion binding"/>
    <property type="evidence" value="ECO:0007669"/>
    <property type="project" value="UniProtKB-KW"/>
</dbReference>